<feature type="transmembrane region" description="Helical" evidence="5">
    <location>
        <begin position="55"/>
        <end position="76"/>
    </location>
</feature>
<dbReference type="AlphaFoldDB" id="A0A8H5MA41"/>
<evidence type="ECO:0000313" key="6">
    <source>
        <dbReference type="EMBL" id="KAF5386930.1"/>
    </source>
</evidence>
<evidence type="ECO:0008006" key="8">
    <source>
        <dbReference type="Google" id="ProtNLM"/>
    </source>
</evidence>
<keyword evidence="2 5" id="KW-0812">Transmembrane</keyword>
<dbReference type="PANTHER" id="PTHR34292:SF2">
    <property type="entry name" value="OUTER SPORE WALL PROTEIN LDS1"/>
    <property type="match status" value="1"/>
</dbReference>
<gene>
    <name evidence="6" type="ORF">D9615_001715</name>
</gene>
<dbReference type="InterPro" id="IPR059112">
    <property type="entry name" value="CysZ/EI24"/>
</dbReference>
<proteinExistence type="predicted"/>
<evidence type="ECO:0000256" key="4">
    <source>
        <dbReference type="ARBA" id="ARBA00023136"/>
    </source>
</evidence>
<keyword evidence="4 5" id="KW-0472">Membrane</keyword>
<keyword evidence="7" id="KW-1185">Reference proteome</keyword>
<feature type="transmembrane region" description="Helical" evidence="5">
    <location>
        <begin position="226"/>
        <end position="259"/>
    </location>
</feature>
<feature type="transmembrane region" description="Helical" evidence="5">
    <location>
        <begin position="88"/>
        <end position="109"/>
    </location>
</feature>
<evidence type="ECO:0000256" key="2">
    <source>
        <dbReference type="ARBA" id="ARBA00022692"/>
    </source>
</evidence>
<keyword evidence="3 5" id="KW-1133">Transmembrane helix</keyword>
<dbReference type="OrthoDB" id="2107885at2759"/>
<dbReference type="InterPro" id="IPR052786">
    <property type="entry name" value="Spore_wall_assembly"/>
</dbReference>
<accession>A0A8H5MA41</accession>
<organism evidence="6 7">
    <name type="scientific">Tricholomella constricta</name>
    <dbReference type="NCBI Taxonomy" id="117010"/>
    <lineage>
        <taxon>Eukaryota</taxon>
        <taxon>Fungi</taxon>
        <taxon>Dikarya</taxon>
        <taxon>Basidiomycota</taxon>
        <taxon>Agaricomycotina</taxon>
        <taxon>Agaricomycetes</taxon>
        <taxon>Agaricomycetidae</taxon>
        <taxon>Agaricales</taxon>
        <taxon>Tricholomatineae</taxon>
        <taxon>Lyophyllaceae</taxon>
        <taxon>Tricholomella</taxon>
    </lineage>
</organism>
<dbReference type="PANTHER" id="PTHR34292">
    <property type="entry name" value="OUTER SPORE WALL PROTEIN LDS1"/>
    <property type="match status" value="1"/>
</dbReference>
<reference evidence="6 7" key="1">
    <citation type="journal article" date="2020" name="ISME J.">
        <title>Uncovering the hidden diversity of litter-decomposition mechanisms in mushroom-forming fungi.</title>
        <authorList>
            <person name="Floudas D."/>
            <person name="Bentzer J."/>
            <person name="Ahren D."/>
            <person name="Johansson T."/>
            <person name="Persson P."/>
            <person name="Tunlid A."/>
        </authorList>
    </citation>
    <scope>NUCLEOTIDE SEQUENCE [LARGE SCALE GENOMIC DNA]</scope>
    <source>
        <strain evidence="6 7">CBS 661.87</strain>
    </source>
</reference>
<protein>
    <recommendedName>
        <fullName evidence="8">Outer spore wall protein RRT8</fullName>
    </recommendedName>
</protein>
<name>A0A8H5MA41_9AGAR</name>
<sequence length="290" mass="31420">MSRIANTTKSVLLEKFTETATLSRDAATSGGWSYPLLGIVYFVSHPSLYRAVAPIIIKCIISALGITIGLFVFTYIPQVAFCALFSGPFAFITAAVMVLGEAYAIILVLSKLLFVGQAQDEIFDAVLLQQGNEQLVSRGREVRSSSGIKKLGKSITLAKPLSRFSMKGILRYIISLPLNSLPIVGTIMFFLYNGVEAGPGFHTRYFQLKGFDASTRQSFVEKRRGAYTAFGATALALNVVPIIGLAFGFTSTVGAALWASQLEKKYGLTKESGHVGAAQRLPEDEVRVEL</sequence>
<dbReference type="Proteomes" id="UP000565441">
    <property type="component" value="Unassembled WGS sequence"/>
</dbReference>
<evidence type="ECO:0000256" key="1">
    <source>
        <dbReference type="ARBA" id="ARBA00004141"/>
    </source>
</evidence>
<comment type="subcellular location">
    <subcellularLocation>
        <location evidence="1">Membrane</location>
        <topology evidence="1">Multi-pass membrane protein</topology>
    </subcellularLocation>
</comment>
<evidence type="ECO:0000313" key="7">
    <source>
        <dbReference type="Proteomes" id="UP000565441"/>
    </source>
</evidence>
<dbReference type="Pfam" id="PF07264">
    <property type="entry name" value="EI24"/>
    <property type="match status" value="1"/>
</dbReference>
<dbReference type="EMBL" id="JAACJP010000002">
    <property type="protein sequence ID" value="KAF5386930.1"/>
    <property type="molecule type" value="Genomic_DNA"/>
</dbReference>
<comment type="caution">
    <text evidence="6">The sequence shown here is derived from an EMBL/GenBank/DDBJ whole genome shotgun (WGS) entry which is preliminary data.</text>
</comment>
<feature type="transmembrane region" description="Helical" evidence="5">
    <location>
        <begin position="169"/>
        <end position="192"/>
    </location>
</feature>
<evidence type="ECO:0000256" key="5">
    <source>
        <dbReference type="SAM" id="Phobius"/>
    </source>
</evidence>
<evidence type="ECO:0000256" key="3">
    <source>
        <dbReference type="ARBA" id="ARBA00022989"/>
    </source>
</evidence>